<evidence type="ECO:0000256" key="7">
    <source>
        <dbReference type="ARBA" id="ARBA00022989"/>
    </source>
</evidence>
<dbReference type="InterPro" id="IPR004513">
    <property type="entry name" value="FtsX"/>
</dbReference>
<comment type="subcellular location">
    <subcellularLocation>
        <location evidence="1">Cell membrane</location>
        <topology evidence="1">Multi-pass membrane protein</topology>
    </subcellularLocation>
</comment>
<evidence type="ECO:0000256" key="3">
    <source>
        <dbReference type="ARBA" id="ARBA00021907"/>
    </source>
</evidence>
<evidence type="ECO:0000256" key="5">
    <source>
        <dbReference type="ARBA" id="ARBA00022618"/>
    </source>
</evidence>
<gene>
    <name evidence="15" type="primary">ftsX</name>
    <name evidence="14" type="ORF">AL705_06780</name>
    <name evidence="15" type="ORF">LC603019_01342</name>
</gene>
<reference evidence="14" key="2">
    <citation type="journal article" date="2016" name="Int. J. Syst. Evol. Microbiol.">
        <title>Lawsonella clevelandensis gen. nov., sp. nov., a new member of the suborder Corynebacterineae isolated from human abscesses.</title>
        <authorList>
            <person name="Bell M.E."/>
            <person name="Bernard K.A."/>
            <person name="Harrington S.M."/>
            <person name="Patel N.B."/>
            <person name="Tucker T.A."/>
            <person name="Metcalfe M.G."/>
            <person name="McQuiston J.R."/>
        </authorList>
    </citation>
    <scope>NUCLEOTIDE SEQUENCE</scope>
    <source>
        <strain evidence="14">X1698</strain>
    </source>
</reference>
<dbReference type="OrthoDB" id="9812531at2"/>
<keyword evidence="8 10" id="KW-0472">Membrane</keyword>
<evidence type="ECO:0000256" key="4">
    <source>
        <dbReference type="ARBA" id="ARBA00022475"/>
    </source>
</evidence>
<evidence type="ECO:0000313" key="14">
    <source>
        <dbReference type="EMBL" id="ALE19300.1"/>
    </source>
</evidence>
<feature type="transmembrane region" description="Helical" evidence="11">
    <location>
        <begin position="190"/>
        <end position="215"/>
    </location>
</feature>
<keyword evidence="9 10" id="KW-0131">Cell cycle</keyword>
<evidence type="ECO:0000256" key="6">
    <source>
        <dbReference type="ARBA" id="ARBA00022692"/>
    </source>
</evidence>
<feature type="transmembrane region" description="Helical" evidence="11">
    <location>
        <begin position="236"/>
        <end position="264"/>
    </location>
</feature>
<reference evidence="14 16" key="1">
    <citation type="journal article" date="2015" name="Genome Announc.">
        <title>Complete Genome Sequences for Two Strains of a Novel Fastidious, Partially Acid-Fast, Gram-Positive Corynebacterineae Bacterium, Derived from Human Clinical Samples.</title>
        <authorList>
            <person name="Nicholson A.C."/>
            <person name="Bell M."/>
            <person name="Humrighouse B.W."/>
            <person name="McQuiston J.R."/>
        </authorList>
    </citation>
    <scope>NUCLEOTIDE SEQUENCE [LARGE SCALE GENOMIC DNA]</scope>
    <source>
        <strain evidence="14 16">X1698</strain>
    </source>
</reference>
<sequence>MNVKFLFGEAFRGLRRNLAITFAMIVTASISLVMLGVGILIAGMADNSKQEWVDRTEISIFVEPSVAVKDPDCDKKGCGDLRKALLNTEGVKSVRYRDQQQSLEVGKKTARADTAEIFDRADVRAMPGTLLVKLNGEDTDSTPVEATVSRFPKVAQPAVQARNGQPAIYISDSRELINRLFSFLDLTRNAAYTLAAFLGLGALALIANMVQMAAFNRRKTTQIMRLVGASRTTVTAPFSLEVVLSSFIGALVAIAGLFAVHAWILTPLLKNVWEGRAIAQITVADVGLVSPILIFVAIVGSALASVLVLPLYVRR</sequence>
<dbReference type="PANTHER" id="PTHR47755:SF1">
    <property type="entry name" value="CELL DIVISION PROTEIN FTSX"/>
    <property type="match status" value="1"/>
</dbReference>
<dbReference type="RefSeq" id="WP_053962362.1">
    <property type="nucleotide sequence ID" value="NZ_CAMJVL010000005.1"/>
</dbReference>
<keyword evidence="7 11" id="KW-1133">Transmembrane helix</keyword>
<dbReference type="Proteomes" id="UP000068137">
    <property type="component" value="Chromosome"/>
</dbReference>
<protein>
    <recommendedName>
        <fullName evidence="3 10">Cell division protein FtsX</fullName>
    </recommendedName>
</protein>
<dbReference type="EMBL" id="CP012390">
    <property type="protein sequence ID" value="ALE19300.1"/>
    <property type="molecule type" value="Genomic_DNA"/>
</dbReference>
<feature type="domain" description="FtsX extracellular" evidence="13">
    <location>
        <begin position="57"/>
        <end position="155"/>
    </location>
</feature>
<dbReference type="AlphaFoldDB" id="A0A0M3TBQ3"/>
<evidence type="ECO:0000313" key="17">
    <source>
        <dbReference type="Proteomes" id="UP000324288"/>
    </source>
</evidence>
<evidence type="ECO:0000256" key="2">
    <source>
        <dbReference type="ARBA" id="ARBA00007379"/>
    </source>
</evidence>
<dbReference type="Pfam" id="PF18075">
    <property type="entry name" value="FtsX_ECD"/>
    <property type="match status" value="1"/>
</dbReference>
<dbReference type="Pfam" id="PF02687">
    <property type="entry name" value="FtsX"/>
    <property type="match status" value="1"/>
</dbReference>
<evidence type="ECO:0000259" key="13">
    <source>
        <dbReference type="Pfam" id="PF18075"/>
    </source>
</evidence>
<comment type="similarity">
    <text evidence="2 10">Belongs to the ABC-4 integral membrane protein family. FtsX subfamily.</text>
</comment>
<organism evidence="14 16">
    <name type="scientific">Lawsonella clevelandensis</name>
    <dbReference type="NCBI Taxonomy" id="1528099"/>
    <lineage>
        <taxon>Bacteria</taxon>
        <taxon>Bacillati</taxon>
        <taxon>Actinomycetota</taxon>
        <taxon>Actinomycetes</taxon>
        <taxon>Mycobacteriales</taxon>
        <taxon>Lawsonellaceae</taxon>
        <taxon>Lawsonella</taxon>
    </lineage>
</organism>
<evidence type="ECO:0000259" key="12">
    <source>
        <dbReference type="Pfam" id="PF02687"/>
    </source>
</evidence>
<keyword evidence="6 11" id="KW-0812">Transmembrane</keyword>
<dbReference type="GO" id="GO:0051301">
    <property type="term" value="P:cell division"/>
    <property type="evidence" value="ECO:0007669"/>
    <property type="project" value="UniProtKB-KW"/>
</dbReference>
<dbReference type="Gene3D" id="3.30.70.3040">
    <property type="match status" value="1"/>
</dbReference>
<evidence type="ECO:0000256" key="8">
    <source>
        <dbReference type="ARBA" id="ARBA00023136"/>
    </source>
</evidence>
<dbReference type="GO" id="GO:0005886">
    <property type="term" value="C:plasma membrane"/>
    <property type="evidence" value="ECO:0007669"/>
    <property type="project" value="UniProtKB-SubCell"/>
</dbReference>
<keyword evidence="17" id="KW-1185">Reference proteome</keyword>
<reference evidence="15 17" key="3">
    <citation type="submission" date="2019-04" db="EMBL/GenBank/DDBJ databases">
        <authorList>
            <person name="Seth-Smith MB H."/>
            <person name="Seth-Smith H."/>
        </authorList>
    </citation>
    <scope>NUCLEOTIDE SEQUENCE [LARGE SCALE GENOMIC DNA]</scope>
    <source>
        <strain evidence="15">USB-603019</strain>
    </source>
</reference>
<dbReference type="PIRSF" id="PIRSF003097">
    <property type="entry name" value="FtsX"/>
    <property type="match status" value="1"/>
</dbReference>
<dbReference type="GeneID" id="84895245"/>
<proteinExistence type="inferred from homology"/>
<evidence type="ECO:0000313" key="16">
    <source>
        <dbReference type="Proteomes" id="UP000068137"/>
    </source>
</evidence>
<dbReference type="InterPro" id="IPR003838">
    <property type="entry name" value="ABC3_permease_C"/>
</dbReference>
<accession>A0A0M3TBQ3</accession>
<dbReference type="Proteomes" id="UP000324288">
    <property type="component" value="Chromosome"/>
</dbReference>
<evidence type="ECO:0000256" key="10">
    <source>
        <dbReference type="PIRNR" id="PIRNR003097"/>
    </source>
</evidence>
<dbReference type="EMBL" id="LR584267">
    <property type="protein sequence ID" value="VHO01414.1"/>
    <property type="molecule type" value="Genomic_DNA"/>
</dbReference>
<feature type="transmembrane region" description="Helical" evidence="11">
    <location>
        <begin position="20"/>
        <end position="45"/>
    </location>
</feature>
<keyword evidence="4 10" id="KW-1003">Cell membrane</keyword>
<dbReference type="InterPro" id="IPR040690">
    <property type="entry name" value="FtsX_ECD"/>
</dbReference>
<evidence type="ECO:0000256" key="11">
    <source>
        <dbReference type="SAM" id="Phobius"/>
    </source>
</evidence>
<dbReference type="KEGG" id="cbq:AL705_06780"/>
<evidence type="ECO:0000313" key="15">
    <source>
        <dbReference type="EMBL" id="VHO01414.1"/>
    </source>
</evidence>
<feature type="domain" description="ABC3 transporter permease C-terminal" evidence="12">
    <location>
        <begin position="194"/>
        <end position="306"/>
    </location>
</feature>
<feature type="transmembrane region" description="Helical" evidence="11">
    <location>
        <begin position="292"/>
        <end position="313"/>
    </location>
</feature>
<keyword evidence="5 10" id="KW-0132">Cell division</keyword>
<dbReference type="STRING" id="1528099.AL705_06780"/>
<name>A0A0M3TBQ3_9ACTN</name>
<dbReference type="PANTHER" id="PTHR47755">
    <property type="entry name" value="CELL DIVISION PROTEIN FTSX"/>
    <property type="match status" value="1"/>
</dbReference>
<evidence type="ECO:0000256" key="1">
    <source>
        <dbReference type="ARBA" id="ARBA00004651"/>
    </source>
</evidence>
<evidence type="ECO:0000256" key="9">
    <source>
        <dbReference type="ARBA" id="ARBA00023306"/>
    </source>
</evidence>